<dbReference type="eggNOG" id="COG0537">
    <property type="taxonomic scope" value="Bacteria"/>
</dbReference>
<reference evidence="5 6" key="1">
    <citation type="journal article" date="2009" name="Stand. Genomic Sci.">
        <title>Complete genome sequence of Brachybacterium faecium type strain (Schefferle 6-10).</title>
        <authorList>
            <person name="Lapidus A."/>
            <person name="Pukall R."/>
            <person name="Labuttii K."/>
            <person name="Copeland A."/>
            <person name="Del Rio T.G."/>
            <person name="Nolan M."/>
            <person name="Chen F."/>
            <person name="Lucas S."/>
            <person name="Tice H."/>
            <person name="Cheng J.F."/>
            <person name="Bruce D."/>
            <person name="Goodwin L."/>
            <person name="Pitluck S."/>
            <person name="Rohde M."/>
            <person name="Goker M."/>
            <person name="Pati A."/>
            <person name="Ivanova N."/>
            <person name="Mavrommatis K."/>
            <person name="Chen A."/>
            <person name="Palaniappan K."/>
            <person name="D'haeseleer P."/>
            <person name="Chain P."/>
            <person name="Bristow J."/>
            <person name="Eisen J.A."/>
            <person name="Markowitz V."/>
            <person name="Hugenholtz P."/>
            <person name="Kyrpides N.C."/>
            <person name="Klenk H.P."/>
        </authorList>
    </citation>
    <scope>NUCLEOTIDE SEQUENCE [LARGE SCALE GENOMIC DNA]</scope>
    <source>
        <strain evidence="6">ATCC 43885 / DSM 4810 / JCM 11609 / LMG 19847 / NBRC 14762 / NCIMB 9860 / 6-10</strain>
    </source>
</reference>
<evidence type="ECO:0000256" key="2">
    <source>
        <dbReference type="PIRSR" id="PIRSR601310-3"/>
    </source>
</evidence>
<keyword evidence="5" id="KW-0378">Hydrolase</keyword>
<dbReference type="InterPro" id="IPR052908">
    <property type="entry name" value="AP-4-A_phosphorylase"/>
</dbReference>
<accession>C7M9T3</accession>
<feature type="active site" description="Tele-AMP-histidine intermediate" evidence="1">
    <location>
        <position position="100"/>
    </location>
</feature>
<keyword evidence="6" id="KW-1185">Reference proteome</keyword>
<sequence>MAIMDAETSPFLAVPREEHLAGNDLCFAIRDAHPVSPGHTLIIPWRTVETWFEAAREEWRAALDLMDQVRAALDEELAPDGYNVGFNAGRAAGQTIPHAHLHLIPRSHGDVENPIGGVRHAVVGRGHYDVT</sequence>
<dbReference type="GO" id="GO:0016787">
    <property type="term" value="F:hydrolase activity"/>
    <property type="evidence" value="ECO:0007669"/>
    <property type="project" value="UniProtKB-KW"/>
</dbReference>
<dbReference type="KEGG" id="bfa:Bfae_07720"/>
<dbReference type="InterPro" id="IPR001310">
    <property type="entry name" value="Histidine_triad_HIT"/>
</dbReference>
<dbReference type="Proteomes" id="UP000001919">
    <property type="component" value="Chromosome"/>
</dbReference>
<feature type="domain" description="HIT" evidence="4">
    <location>
        <begin position="1"/>
        <end position="113"/>
    </location>
</feature>
<dbReference type="EMBL" id="CP001643">
    <property type="protein sequence ID" value="ACU84627.1"/>
    <property type="molecule type" value="Genomic_DNA"/>
</dbReference>
<feature type="short sequence motif" description="Histidine triad motif" evidence="2 3">
    <location>
        <begin position="98"/>
        <end position="102"/>
    </location>
</feature>
<dbReference type="InterPro" id="IPR036265">
    <property type="entry name" value="HIT-like_sf"/>
</dbReference>
<dbReference type="InterPro" id="IPR011146">
    <property type="entry name" value="HIT-like"/>
</dbReference>
<evidence type="ECO:0000313" key="5">
    <source>
        <dbReference type="EMBL" id="ACU84627.1"/>
    </source>
</evidence>
<organism evidence="5 6">
    <name type="scientific">Brachybacterium faecium (strain ATCC 43885 / DSM 4810 / JCM 11609 / LMG 19847 / NBRC 14762 / NCIMB 9860 / 6-10)</name>
    <dbReference type="NCBI Taxonomy" id="446465"/>
    <lineage>
        <taxon>Bacteria</taxon>
        <taxon>Bacillati</taxon>
        <taxon>Actinomycetota</taxon>
        <taxon>Actinomycetes</taxon>
        <taxon>Micrococcales</taxon>
        <taxon>Dermabacteraceae</taxon>
        <taxon>Brachybacterium</taxon>
    </lineage>
</organism>
<dbReference type="PANTHER" id="PTHR42997">
    <property type="entry name" value="HIT FAMILY HYDROLASE"/>
    <property type="match status" value="1"/>
</dbReference>
<proteinExistence type="predicted"/>
<dbReference type="AlphaFoldDB" id="C7M9T3"/>
<evidence type="ECO:0000256" key="1">
    <source>
        <dbReference type="PIRSR" id="PIRSR601310-1"/>
    </source>
</evidence>
<dbReference type="PROSITE" id="PS51084">
    <property type="entry name" value="HIT_2"/>
    <property type="match status" value="1"/>
</dbReference>
<protein>
    <submittedName>
        <fullName evidence="5">HIT family hydrolase, diadenosine tetraphosphate hydrolase</fullName>
    </submittedName>
</protein>
<evidence type="ECO:0000256" key="3">
    <source>
        <dbReference type="PROSITE-ProRule" id="PRU00464"/>
    </source>
</evidence>
<dbReference type="PRINTS" id="PR00332">
    <property type="entry name" value="HISTRIAD"/>
</dbReference>
<dbReference type="Pfam" id="PF01230">
    <property type="entry name" value="HIT"/>
    <property type="match status" value="1"/>
</dbReference>
<gene>
    <name evidence="5" type="ordered locus">Bfae_07720</name>
</gene>
<dbReference type="SUPFAM" id="SSF54197">
    <property type="entry name" value="HIT-like"/>
    <property type="match status" value="1"/>
</dbReference>
<evidence type="ECO:0000313" key="6">
    <source>
        <dbReference type="Proteomes" id="UP000001919"/>
    </source>
</evidence>
<dbReference type="OrthoDB" id="9784774at2"/>
<dbReference type="PATRIC" id="fig|446465.5.peg.761"/>
<dbReference type="Gene3D" id="3.30.428.10">
    <property type="entry name" value="HIT-like"/>
    <property type="match status" value="1"/>
</dbReference>
<dbReference type="HOGENOM" id="CLU_056776_5_1_11"/>
<name>C7M9T3_BRAFD</name>
<evidence type="ECO:0000259" key="4">
    <source>
        <dbReference type="PROSITE" id="PS51084"/>
    </source>
</evidence>
<dbReference type="PANTHER" id="PTHR42997:SF1">
    <property type="entry name" value="AP-4-A PHOSPHORYLASE"/>
    <property type="match status" value="1"/>
</dbReference>